<dbReference type="PANTHER" id="PTHR23087">
    <property type="entry name" value="NONHISTONE CHROMOSOMAL PROTEIN HMG"/>
    <property type="match status" value="1"/>
</dbReference>
<comment type="subcellular location">
    <subcellularLocation>
        <location evidence="1">Nucleus</location>
    </subcellularLocation>
</comment>
<evidence type="ECO:0000313" key="6">
    <source>
        <dbReference type="Ensembl" id="ENSCHIP00010025287.1"/>
    </source>
</evidence>
<dbReference type="GO" id="GO:0031492">
    <property type="term" value="F:nucleosomal DNA binding"/>
    <property type="evidence" value="ECO:0007669"/>
    <property type="project" value="InterPro"/>
</dbReference>
<feature type="compositionally biased region" description="Basic residues" evidence="5">
    <location>
        <begin position="41"/>
        <end position="55"/>
    </location>
</feature>
<organism evidence="6">
    <name type="scientific">Capra hircus</name>
    <name type="common">Goat</name>
    <dbReference type="NCBI Taxonomy" id="9925"/>
    <lineage>
        <taxon>Eukaryota</taxon>
        <taxon>Metazoa</taxon>
        <taxon>Chordata</taxon>
        <taxon>Craniata</taxon>
        <taxon>Vertebrata</taxon>
        <taxon>Euteleostomi</taxon>
        <taxon>Mammalia</taxon>
        <taxon>Eutheria</taxon>
        <taxon>Laurasiatheria</taxon>
        <taxon>Artiodactyla</taxon>
        <taxon>Ruminantia</taxon>
        <taxon>Pecora</taxon>
        <taxon>Bovidae</taxon>
        <taxon>Caprinae</taxon>
        <taxon>Capra</taxon>
    </lineage>
</organism>
<dbReference type="Pfam" id="PF01101">
    <property type="entry name" value="HMG14_17"/>
    <property type="match status" value="1"/>
</dbReference>
<dbReference type="Ensembl" id="ENSCHIT00010035687.1">
    <property type="protein sequence ID" value="ENSCHIP00010025287.1"/>
    <property type="gene ID" value="ENSCHIG00010018815.1"/>
</dbReference>
<feature type="compositionally biased region" description="Low complexity" evidence="5">
    <location>
        <begin position="27"/>
        <end position="40"/>
    </location>
</feature>
<dbReference type="GO" id="GO:0005634">
    <property type="term" value="C:nucleus"/>
    <property type="evidence" value="ECO:0007669"/>
    <property type="project" value="UniProtKB-SubCell"/>
</dbReference>
<comment type="similarity">
    <text evidence="2">Belongs to the HMGN family.</text>
</comment>
<keyword evidence="3" id="KW-0238">DNA-binding</keyword>
<dbReference type="SMART" id="SM00527">
    <property type="entry name" value="HMG17"/>
    <property type="match status" value="1"/>
</dbReference>
<evidence type="ECO:0000256" key="4">
    <source>
        <dbReference type="ARBA" id="ARBA00023242"/>
    </source>
</evidence>
<evidence type="ECO:0008006" key="7">
    <source>
        <dbReference type="Google" id="ProtNLM"/>
    </source>
</evidence>
<evidence type="ECO:0000256" key="3">
    <source>
        <dbReference type="ARBA" id="ARBA00023125"/>
    </source>
</evidence>
<evidence type="ECO:0000256" key="5">
    <source>
        <dbReference type="SAM" id="MobiDB-lite"/>
    </source>
</evidence>
<name>A0A8C2R988_CAPHI</name>
<protein>
    <recommendedName>
        <fullName evidence="7">Non-histone chromosomal protein HMG-17</fullName>
    </recommendedName>
</protein>
<accession>A0A8C2R988</accession>
<feature type="region of interest" description="Disordered" evidence="5">
    <location>
        <begin position="1"/>
        <end position="89"/>
    </location>
</feature>
<reference evidence="6" key="2">
    <citation type="submission" date="2025-08" db="UniProtKB">
        <authorList>
            <consortium name="Ensembl"/>
        </authorList>
    </citation>
    <scope>IDENTIFICATION</scope>
</reference>
<evidence type="ECO:0000256" key="2">
    <source>
        <dbReference type="ARBA" id="ARBA00007696"/>
    </source>
</evidence>
<keyword evidence="4" id="KW-0539">Nucleus</keyword>
<feature type="compositionally biased region" description="Basic and acidic residues" evidence="5">
    <location>
        <begin position="75"/>
        <end position="89"/>
    </location>
</feature>
<reference evidence="6" key="1">
    <citation type="submission" date="2019-03" db="EMBL/GenBank/DDBJ databases">
        <title>Genome sequencing and reference-guided assembly of Black Bengal Goat (Capra hircus).</title>
        <authorList>
            <person name="Siddiki A.Z."/>
            <person name="Baten A."/>
            <person name="Billah M."/>
            <person name="Alam M.A.U."/>
            <person name="Shawrob K.S.M."/>
            <person name="Saha S."/>
            <person name="Chowdhury M."/>
            <person name="Rahman A.H."/>
            <person name="Stear M."/>
            <person name="Miah G."/>
            <person name="Das G.B."/>
            <person name="Hossain M.M."/>
            <person name="Kumkum M."/>
            <person name="Islam M.S."/>
            <person name="Mollah A.M."/>
            <person name="Ahsan A."/>
            <person name="Tusar F."/>
            <person name="Khan M.K.I."/>
        </authorList>
    </citation>
    <scope>NUCLEOTIDE SEQUENCE [LARGE SCALE GENOMIC DNA]</scope>
</reference>
<dbReference type="PRINTS" id="PR00925">
    <property type="entry name" value="NONHISHMG17"/>
</dbReference>
<evidence type="ECO:0000256" key="1">
    <source>
        <dbReference type="ARBA" id="ARBA00004123"/>
    </source>
</evidence>
<dbReference type="GO" id="GO:0000785">
    <property type="term" value="C:chromatin"/>
    <property type="evidence" value="ECO:0007669"/>
    <property type="project" value="InterPro"/>
</dbReference>
<dbReference type="InterPro" id="IPR000079">
    <property type="entry name" value="HMGN_fam"/>
</dbReference>
<dbReference type="PANTHER" id="PTHR23087:SF27">
    <property type="entry name" value="DRESDEN PROSTATE CARCINOMA PROTEIN 2-RELATED"/>
    <property type="match status" value="1"/>
</dbReference>
<dbReference type="GO" id="GO:0006325">
    <property type="term" value="P:chromatin organization"/>
    <property type="evidence" value="ECO:0007669"/>
    <property type="project" value="TreeGrafter"/>
</dbReference>
<dbReference type="AlphaFoldDB" id="A0A8C2R988"/>
<sequence>MPKRKTEGDAGGNKAEVKDKPQRRSARLSLNLLLQSQSPSLKRHLQRREGRHPKGKGVIDASKDGNNPAKNGAAKTDKAQKAEGAGDAK</sequence>
<proteinExistence type="inferred from homology"/>